<dbReference type="PANTHER" id="PTHR30576:SF8">
    <property type="entry name" value="UNDECAPRENYL-PHOSPHATE GALACTOSE PHOSPHOTRANSFERASE"/>
    <property type="match status" value="1"/>
</dbReference>
<dbReference type="Pfam" id="PF02397">
    <property type="entry name" value="Bac_transf"/>
    <property type="match status" value="1"/>
</dbReference>
<dbReference type="GO" id="GO:0016780">
    <property type="term" value="F:phosphotransferase activity, for other substituted phosphate groups"/>
    <property type="evidence" value="ECO:0007669"/>
    <property type="project" value="TreeGrafter"/>
</dbReference>
<accession>A0A8J7H7F4</accession>
<evidence type="ECO:0000259" key="3">
    <source>
        <dbReference type="Pfam" id="PF02397"/>
    </source>
</evidence>
<evidence type="ECO:0000256" key="1">
    <source>
        <dbReference type="ARBA" id="ARBA00006464"/>
    </source>
</evidence>
<proteinExistence type="inferred from homology"/>
<dbReference type="Proteomes" id="UP000623269">
    <property type="component" value="Unassembled WGS sequence"/>
</dbReference>
<feature type="transmembrane region" description="Helical" evidence="2">
    <location>
        <begin position="12"/>
        <end position="33"/>
    </location>
</feature>
<keyword evidence="5" id="KW-1185">Reference proteome</keyword>
<protein>
    <submittedName>
        <fullName evidence="4">Sugar transferase</fullName>
    </submittedName>
</protein>
<keyword evidence="2" id="KW-1133">Transmembrane helix</keyword>
<dbReference type="PANTHER" id="PTHR30576">
    <property type="entry name" value="COLANIC BIOSYNTHESIS UDP-GLUCOSE LIPID CARRIER TRANSFERASE"/>
    <property type="match status" value="1"/>
</dbReference>
<dbReference type="InterPro" id="IPR003362">
    <property type="entry name" value="Bact_transf"/>
</dbReference>
<evidence type="ECO:0000256" key="2">
    <source>
        <dbReference type="SAM" id="Phobius"/>
    </source>
</evidence>
<keyword evidence="2" id="KW-0472">Membrane</keyword>
<dbReference type="AlphaFoldDB" id="A0A8J7H7F4"/>
<organism evidence="4 5">
    <name type="scientific">Mobilitalea sibirica</name>
    <dbReference type="NCBI Taxonomy" id="1462919"/>
    <lineage>
        <taxon>Bacteria</taxon>
        <taxon>Bacillati</taxon>
        <taxon>Bacillota</taxon>
        <taxon>Clostridia</taxon>
        <taxon>Lachnospirales</taxon>
        <taxon>Lachnospiraceae</taxon>
        <taxon>Mobilitalea</taxon>
    </lineage>
</organism>
<dbReference type="RefSeq" id="WP_197659638.1">
    <property type="nucleotide sequence ID" value="NZ_JAEAGR010000001.1"/>
</dbReference>
<keyword evidence="2" id="KW-0812">Transmembrane</keyword>
<sequence>MYYRFIKRSIDFMIALLAIALVGPFMIIIYILVRINLGKPVLFQQERIGKDNHLFTIYKFRTMSEEKDEKGALLPNEARLSKFGSFLRSSSLDELPELINILKGELSFIGPRPLVAEYLPYFTEYELQRHKVRGGLIPPEVLYGNITPTWEQQFEYEVSYAQKVTFYQDVRIAFAASRGILQRSKIKYGNYKRPSLNEERHKV</sequence>
<evidence type="ECO:0000313" key="4">
    <source>
        <dbReference type="EMBL" id="MBH1939410.1"/>
    </source>
</evidence>
<comment type="similarity">
    <text evidence="1">Belongs to the bacterial sugar transferase family.</text>
</comment>
<name>A0A8J7H7F4_9FIRM</name>
<reference evidence="4" key="1">
    <citation type="submission" date="2020-12" db="EMBL/GenBank/DDBJ databases">
        <title>M. sibirica DSM 26468T genome.</title>
        <authorList>
            <person name="Thieme N."/>
            <person name="Rettenmaier R."/>
            <person name="Zverlov V."/>
            <person name="Liebl W."/>
        </authorList>
    </citation>
    <scope>NUCLEOTIDE SEQUENCE</scope>
    <source>
        <strain evidence="4">DSM 26468</strain>
    </source>
</reference>
<dbReference type="EMBL" id="JAEAGR010000001">
    <property type="protein sequence ID" value="MBH1939410.1"/>
    <property type="molecule type" value="Genomic_DNA"/>
</dbReference>
<evidence type="ECO:0000313" key="5">
    <source>
        <dbReference type="Proteomes" id="UP000623269"/>
    </source>
</evidence>
<gene>
    <name evidence="4" type="ORF">I5677_00720</name>
</gene>
<keyword evidence="4" id="KW-0808">Transferase</keyword>
<feature type="domain" description="Bacterial sugar transferase" evidence="3">
    <location>
        <begin position="7"/>
        <end position="178"/>
    </location>
</feature>
<comment type="caution">
    <text evidence="4">The sequence shown here is derived from an EMBL/GenBank/DDBJ whole genome shotgun (WGS) entry which is preliminary data.</text>
</comment>